<dbReference type="GO" id="GO:0005874">
    <property type="term" value="C:microtubule"/>
    <property type="evidence" value="ECO:0007669"/>
    <property type="project" value="TreeGrafter"/>
</dbReference>
<evidence type="ECO:0000259" key="2">
    <source>
        <dbReference type="PROSITE" id="PS50309"/>
    </source>
</evidence>
<dbReference type="InParanoid" id="A0A3B1KCW6"/>
<accession>A0A3B1KCW6</accession>
<dbReference type="FunFam" id="3.10.20.230:FF:000004">
    <property type="entry name" value="Doublecortin domain containing 2"/>
    <property type="match status" value="1"/>
</dbReference>
<reference evidence="4" key="1">
    <citation type="submission" date="2013-03" db="EMBL/GenBank/DDBJ databases">
        <authorList>
            <person name="Jeffery W."/>
            <person name="Warren W."/>
            <person name="Wilson R.K."/>
        </authorList>
    </citation>
    <scope>NUCLEOTIDE SEQUENCE</scope>
    <source>
        <strain evidence="4">female</strain>
    </source>
</reference>
<keyword evidence="1" id="KW-0677">Repeat</keyword>
<dbReference type="SMART" id="SM00537">
    <property type="entry name" value="DCX"/>
    <property type="match status" value="2"/>
</dbReference>
<feature type="domain" description="Doublecortin" evidence="2">
    <location>
        <begin position="17"/>
        <end position="100"/>
    </location>
</feature>
<reference evidence="3" key="3">
    <citation type="submission" date="2025-08" db="UniProtKB">
        <authorList>
            <consortium name="Ensembl"/>
        </authorList>
    </citation>
    <scope>IDENTIFICATION</scope>
</reference>
<reference evidence="3" key="4">
    <citation type="submission" date="2025-09" db="UniProtKB">
        <authorList>
            <consortium name="Ensembl"/>
        </authorList>
    </citation>
    <scope>IDENTIFICATION</scope>
</reference>
<dbReference type="InterPro" id="IPR036572">
    <property type="entry name" value="Doublecortin_dom_sf"/>
</dbReference>
<dbReference type="GO" id="GO:0035556">
    <property type="term" value="P:intracellular signal transduction"/>
    <property type="evidence" value="ECO:0007669"/>
    <property type="project" value="InterPro"/>
</dbReference>
<dbReference type="Proteomes" id="UP000018467">
    <property type="component" value="Unassembled WGS sequence"/>
</dbReference>
<dbReference type="Gene3D" id="3.10.20.230">
    <property type="entry name" value="Doublecortin domain"/>
    <property type="match status" value="2"/>
</dbReference>
<dbReference type="AlphaFoldDB" id="A0A3B1KCW6"/>
<evidence type="ECO:0000313" key="4">
    <source>
        <dbReference type="Proteomes" id="UP000018467"/>
    </source>
</evidence>
<keyword evidence="4" id="KW-1185">Reference proteome</keyword>
<dbReference type="Ensembl" id="ENSAMXT00000050955.1">
    <property type="protein sequence ID" value="ENSAMXP00000051905.1"/>
    <property type="gene ID" value="ENSAMXG00000037587.1"/>
</dbReference>
<protein>
    <recommendedName>
        <fullName evidence="2">Doublecortin domain-containing protein</fullName>
    </recommendedName>
</protein>
<dbReference type="InterPro" id="IPR003533">
    <property type="entry name" value="Doublecortin_dom"/>
</dbReference>
<dbReference type="PROSITE" id="PS50309">
    <property type="entry name" value="DC"/>
    <property type="match status" value="2"/>
</dbReference>
<dbReference type="GeneTree" id="ENSGT00940000159377"/>
<dbReference type="STRING" id="7994.ENSAMXP00000051905"/>
<feature type="domain" description="Doublecortin" evidence="2">
    <location>
        <begin position="137"/>
        <end position="219"/>
    </location>
</feature>
<dbReference type="PANTHER" id="PTHR23004">
    <property type="entry name" value="DOUBLECORTIN DOMAIN CONTAINING 2"/>
    <property type="match status" value="1"/>
</dbReference>
<organism evidence="3 4">
    <name type="scientific">Astyanax mexicanus</name>
    <name type="common">Blind cave fish</name>
    <name type="synonym">Astyanax fasciatus mexicanus</name>
    <dbReference type="NCBI Taxonomy" id="7994"/>
    <lineage>
        <taxon>Eukaryota</taxon>
        <taxon>Metazoa</taxon>
        <taxon>Chordata</taxon>
        <taxon>Craniata</taxon>
        <taxon>Vertebrata</taxon>
        <taxon>Euteleostomi</taxon>
        <taxon>Actinopterygii</taxon>
        <taxon>Neopterygii</taxon>
        <taxon>Teleostei</taxon>
        <taxon>Ostariophysi</taxon>
        <taxon>Characiformes</taxon>
        <taxon>Characoidei</taxon>
        <taxon>Acestrorhamphidae</taxon>
        <taxon>Acestrorhamphinae</taxon>
        <taxon>Astyanax</taxon>
    </lineage>
</organism>
<evidence type="ECO:0000256" key="1">
    <source>
        <dbReference type="ARBA" id="ARBA00022737"/>
    </source>
</evidence>
<dbReference type="GO" id="GO:0005815">
    <property type="term" value="C:microtubule organizing center"/>
    <property type="evidence" value="ECO:0007669"/>
    <property type="project" value="TreeGrafter"/>
</dbReference>
<dbReference type="Bgee" id="ENSAMXG00000037587">
    <property type="expression patterns" value="Expressed in testis and 2 other cell types or tissues"/>
</dbReference>
<sequence length="403" mass="45537">MSESSGRGFPPQPPPTKSILVYRNGDAFYPGKKFVINQRQTATFESFLGSVTRGIEAPFGAVRHIYTPREGHRIRSLEQFSHGERYVAAGAERLKNIDYLHITPNRPQRMKNKQIRPVVHSKIIVPARWRKNIDEPCTINVFANGDILVPPARILLPKYTLNSWESVLAMVTEKVHLRSGAVHRLFTLDGTPLLGTAELKNNQYYVAVGMEKFRHKPYVQNIPNKGLILDINQAIINEILPPLKRGKPPRDLVSLAALFCNTFVQIWDVFTVPLCFYLDIVFRANDKRKEVVGVSEVQDDSDMKVDLPIDQVRKWQAKKNIRKAEKKNGENSQGQSTDHLQRAAALLHCASVNNTAHYAQGEAVWESDAKEAISASTPQTESPEACFCILKYYCVHQLLDISN</sequence>
<dbReference type="SUPFAM" id="SSF89837">
    <property type="entry name" value="Doublecortin (DC)"/>
    <property type="match status" value="2"/>
</dbReference>
<proteinExistence type="predicted"/>
<dbReference type="PANTHER" id="PTHR23004:SF9">
    <property type="entry name" value="DOUBLECORTIN DOMAIN-CONTAINING PROTEIN 2C"/>
    <property type="match status" value="1"/>
</dbReference>
<name>A0A3B1KCW6_ASTMX</name>
<reference evidence="4" key="2">
    <citation type="journal article" date="2014" name="Nat. Commun.">
        <title>The cavefish genome reveals candidate genes for eye loss.</title>
        <authorList>
            <person name="McGaugh S.E."/>
            <person name="Gross J.B."/>
            <person name="Aken B."/>
            <person name="Blin M."/>
            <person name="Borowsky R."/>
            <person name="Chalopin D."/>
            <person name="Hinaux H."/>
            <person name="Jeffery W.R."/>
            <person name="Keene A."/>
            <person name="Ma L."/>
            <person name="Minx P."/>
            <person name="Murphy D."/>
            <person name="O'Quin K.E."/>
            <person name="Retaux S."/>
            <person name="Rohner N."/>
            <person name="Searle S.M."/>
            <person name="Stahl B.A."/>
            <person name="Tabin C."/>
            <person name="Volff J.N."/>
            <person name="Yoshizawa M."/>
            <person name="Warren W.C."/>
        </authorList>
    </citation>
    <scope>NUCLEOTIDE SEQUENCE [LARGE SCALE GENOMIC DNA]</scope>
    <source>
        <strain evidence="4">female</strain>
    </source>
</reference>
<evidence type="ECO:0000313" key="3">
    <source>
        <dbReference type="Ensembl" id="ENSAMXP00000051905.1"/>
    </source>
</evidence>
<dbReference type="Pfam" id="PF03607">
    <property type="entry name" value="DCX"/>
    <property type="match status" value="2"/>
</dbReference>